<feature type="transmembrane region" description="Helical" evidence="1">
    <location>
        <begin position="125"/>
        <end position="149"/>
    </location>
</feature>
<dbReference type="Proteomes" id="UP000002943">
    <property type="component" value="Unassembled WGS sequence"/>
</dbReference>
<keyword evidence="1" id="KW-0812">Transmembrane</keyword>
<dbReference type="eggNOG" id="ENOG5032VT8">
    <property type="taxonomic scope" value="Bacteria"/>
</dbReference>
<feature type="transmembrane region" description="Helical" evidence="1">
    <location>
        <begin position="64"/>
        <end position="82"/>
    </location>
</feature>
<organism evidence="2 3">
    <name type="scientific">Vibrio caribbeanicus ATCC BAA-2122</name>
    <dbReference type="NCBI Taxonomy" id="796620"/>
    <lineage>
        <taxon>Bacteria</taxon>
        <taxon>Pseudomonadati</taxon>
        <taxon>Pseudomonadota</taxon>
        <taxon>Gammaproteobacteria</taxon>
        <taxon>Vibrionales</taxon>
        <taxon>Vibrionaceae</taxon>
        <taxon>Vibrio</taxon>
    </lineage>
</organism>
<dbReference type="AlphaFoldDB" id="E3BKX2"/>
<dbReference type="EMBL" id="AEIU01000075">
    <property type="protein sequence ID" value="EFP96316.1"/>
    <property type="molecule type" value="Genomic_DNA"/>
</dbReference>
<name>E3BKX2_9VIBR</name>
<keyword evidence="1" id="KW-0472">Membrane</keyword>
<feature type="transmembrane region" description="Helical" evidence="1">
    <location>
        <begin position="94"/>
        <end position="113"/>
    </location>
</feature>
<feature type="transmembrane region" description="Helical" evidence="1">
    <location>
        <begin position="161"/>
        <end position="180"/>
    </location>
</feature>
<comment type="caution">
    <text evidence="2">The sequence shown here is derived from an EMBL/GenBank/DDBJ whole genome shotgun (WGS) entry which is preliminary data.</text>
</comment>
<reference evidence="2 3" key="1">
    <citation type="journal article" date="2012" name="Int. J. Syst. Evol. Microbiol.">
        <title>Vibrio caribbeanicus sp. nov., isolated from the marine sponge Scleritoderma cyanea.</title>
        <authorList>
            <person name="Hoffmann M."/>
            <person name="Monday S.R."/>
            <person name="Allard M.W."/>
            <person name="Strain E.A."/>
            <person name="Whittaker P."/>
            <person name="Naum M."/>
            <person name="McCarthy P.J."/>
            <person name="Lopez J.V."/>
            <person name="Fischer M."/>
            <person name="Brown E.W."/>
        </authorList>
    </citation>
    <scope>NUCLEOTIDE SEQUENCE [LARGE SCALE GENOMIC DNA]</scope>
    <source>
        <strain evidence="2 3">ATCC BAA-2122</strain>
    </source>
</reference>
<protein>
    <submittedName>
        <fullName evidence="2">Uncharacterized protein</fullName>
    </submittedName>
</protein>
<keyword evidence="3" id="KW-1185">Reference proteome</keyword>
<feature type="transmembrane region" description="Helical" evidence="1">
    <location>
        <begin position="187"/>
        <end position="205"/>
    </location>
</feature>
<sequence length="210" mass="23378">MTISLVLVKGDICPGQRGRLHKTLPALCVLWLAICLLYPYALIIPIFLGYFFSQVQTKKTREQGPLWLFHLANLFSFLILMFQVFGSGVAVNKPVLFVSLFLLGGILGHCFLTQAKTRLQAFHRLLPVAGVISAIAFSLVILFEINSIAFELDDETVVKQFLVSFLLLIAGVLVWCLHLMTSRKVSLAQLLVTGVMLNLAVLLNLDNLTY</sequence>
<feature type="transmembrane region" description="Helical" evidence="1">
    <location>
        <begin position="29"/>
        <end position="52"/>
    </location>
</feature>
<dbReference type="STRING" id="796620.VIBC2010_12144"/>
<evidence type="ECO:0000313" key="3">
    <source>
        <dbReference type="Proteomes" id="UP000002943"/>
    </source>
</evidence>
<evidence type="ECO:0000313" key="2">
    <source>
        <dbReference type="EMBL" id="EFP96316.1"/>
    </source>
</evidence>
<proteinExistence type="predicted"/>
<dbReference type="RefSeq" id="WP_009601699.1">
    <property type="nucleotide sequence ID" value="NZ_AEIU01000075.1"/>
</dbReference>
<evidence type="ECO:0000256" key="1">
    <source>
        <dbReference type="SAM" id="Phobius"/>
    </source>
</evidence>
<keyword evidence="1" id="KW-1133">Transmembrane helix</keyword>
<accession>E3BKX2</accession>
<gene>
    <name evidence="2" type="ORF">VIBC2010_12144</name>
</gene>